<gene>
    <name evidence="2" type="ORF">ABID19_002583</name>
</gene>
<comment type="caution">
    <text evidence="2">The sequence shown here is derived from an EMBL/GenBank/DDBJ whole genome shotgun (WGS) entry which is preliminary data.</text>
</comment>
<evidence type="ECO:0000256" key="1">
    <source>
        <dbReference type="SAM" id="Phobius"/>
    </source>
</evidence>
<name>A0ABV2GMN7_9HYPH</name>
<accession>A0ABV2GMN7</accession>
<keyword evidence="1" id="KW-1133">Transmembrane helix</keyword>
<keyword evidence="1" id="KW-0472">Membrane</keyword>
<evidence type="ECO:0000313" key="3">
    <source>
        <dbReference type="Proteomes" id="UP001549204"/>
    </source>
</evidence>
<organism evidence="2 3">
    <name type="scientific">Mesorhizobium robiniae</name>
    <dbReference type="NCBI Taxonomy" id="559315"/>
    <lineage>
        <taxon>Bacteria</taxon>
        <taxon>Pseudomonadati</taxon>
        <taxon>Pseudomonadota</taxon>
        <taxon>Alphaproteobacteria</taxon>
        <taxon>Hyphomicrobiales</taxon>
        <taxon>Phyllobacteriaceae</taxon>
        <taxon>Mesorhizobium</taxon>
    </lineage>
</organism>
<proteinExistence type="predicted"/>
<feature type="transmembrane region" description="Helical" evidence="1">
    <location>
        <begin position="43"/>
        <end position="61"/>
    </location>
</feature>
<keyword evidence="1" id="KW-0812">Transmembrane</keyword>
<evidence type="ECO:0000313" key="2">
    <source>
        <dbReference type="EMBL" id="MET3579552.1"/>
    </source>
</evidence>
<reference evidence="2 3" key="1">
    <citation type="submission" date="2024-06" db="EMBL/GenBank/DDBJ databases">
        <title>Genomic Encyclopedia of Type Strains, Phase IV (KMG-IV): sequencing the most valuable type-strain genomes for metagenomic binning, comparative biology and taxonomic classification.</title>
        <authorList>
            <person name="Goeker M."/>
        </authorList>
    </citation>
    <scope>NUCLEOTIDE SEQUENCE [LARGE SCALE GENOMIC DNA]</scope>
    <source>
        <strain evidence="2 3">DSM 100022</strain>
    </source>
</reference>
<keyword evidence="3" id="KW-1185">Reference proteome</keyword>
<protein>
    <submittedName>
        <fullName evidence="2">Membrane protein</fullName>
    </submittedName>
</protein>
<dbReference type="EMBL" id="JBEPMC010000004">
    <property type="protein sequence ID" value="MET3579552.1"/>
    <property type="molecule type" value="Genomic_DNA"/>
</dbReference>
<dbReference type="Proteomes" id="UP001549204">
    <property type="component" value="Unassembled WGS sequence"/>
</dbReference>
<sequence>MFELKRLFFTIVILLPVVAIARYTLFENASEFALFAKELRRYVAPLIVASLAVWVVIIMIVNEIDHSRQKRILNIFFWSSLAVLILAIVAVFASVKLQHNPSLNETGESVVVL</sequence>
<dbReference type="RefSeq" id="WP_354490932.1">
    <property type="nucleotide sequence ID" value="NZ_JBEPMC010000004.1"/>
</dbReference>
<feature type="transmembrane region" description="Helical" evidence="1">
    <location>
        <begin position="73"/>
        <end position="95"/>
    </location>
</feature>